<dbReference type="GeneTree" id="ENSGT01050000244808"/>
<dbReference type="SMART" id="SM00409">
    <property type="entry name" value="IG"/>
    <property type="match status" value="2"/>
</dbReference>
<evidence type="ECO:0000313" key="5">
    <source>
        <dbReference type="Proteomes" id="UP000694409"/>
    </source>
</evidence>
<dbReference type="InterPro" id="IPR003599">
    <property type="entry name" value="Ig_sub"/>
</dbReference>
<reference evidence="4" key="1">
    <citation type="submission" date="2025-08" db="UniProtKB">
        <authorList>
            <consortium name="Ensembl"/>
        </authorList>
    </citation>
    <scope>IDENTIFICATION</scope>
</reference>
<evidence type="ECO:0000259" key="3">
    <source>
        <dbReference type="PROSITE" id="PS50835"/>
    </source>
</evidence>
<keyword evidence="1" id="KW-0732">Signal</keyword>
<dbReference type="PANTHER" id="PTHR11481:SF64">
    <property type="entry name" value="FC RECEPTOR-LIKE PROTEIN 4"/>
    <property type="match status" value="1"/>
</dbReference>
<sequence length="313" mass="33626">MEDREKLCPSLGQCTGICGNAPVCASGSDSLVNPLQPGQNFPIWALPAHAVTPLLPRPSLKPPGGQVALGDSLVLSCKVAAGTGPLSFSWHREGSGAPLGTGPSLELQHVGDNDSGQYQCRVSNGENVAETDPLNVTVLDSLVLQVPARALLEGDTVTLRCRRQQDKSVTSVSFYHNRKELGGLHDGTELSLSPLQLNHSGSYRCEGQVKYWASEKLWLSVPVTVTVTVHSEHPTAHTLWGWGPGHPILFFLQLPGNPRTGEWGVPAMTLLHPVPRHPSGPPYPRRAPQNPLIPWRWGRSWTPSGQGVSMGDG</sequence>
<accession>A0A8C9N9H1</accession>
<dbReference type="Proteomes" id="UP000694409">
    <property type="component" value="Unassembled WGS sequence"/>
</dbReference>
<organism evidence="4 5">
    <name type="scientific">Serinus canaria</name>
    <name type="common">Island canary</name>
    <name type="synonym">Fringilla canaria</name>
    <dbReference type="NCBI Taxonomy" id="9135"/>
    <lineage>
        <taxon>Eukaryota</taxon>
        <taxon>Metazoa</taxon>
        <taxon>Chordata</taxon>
        <taxon>Craniata</taxon>
        <taxon>Vertebrata</taxon>
        <taxon>Euteleostomi</taxon>
        <taxon>Archelosauria</taxon>
        <taxon>Archosauria</taxon>
        <taxon>Dinosauria</taxon>
        <taxon>Saurischia</taxon>
        <taxon>Theropoda</taxon>
        <taxon>Coelurosauria</taxon>
        <taxon>Aves</taxon>
        <taxon>Neognathae</taxon>
        <taxon>Neoaves</taxon>
        <taxon>Telluraves</taxon>
        <taxon>Australaves</taxon>
        <taxon>Passeriformes</taxon>
        <taxon>Passeroidea</taxon>
        <taxon>Fringillidae</taxon>
        <taxon>Carduelinae</taxon>
        <taxon>Serinus</taxon>
    </lineage>
</organism>
<dbReference type="GO" id="GO:0007166">
    <property type="term" value="P:cell surface receptor signaling pathway"/>
    <property type="evidence" value="ECO:0007669"/>
    <property type="project" value="TreeGrafter"/>
</dbReference>
<dbReference type="InterPro" id="IPR036179">
    <property type="entry name" value="Ig-like_dom_sf"/>
</dbReference>
<name>A0A8C9N9H1_SERCA</name>
<proteinExistence type="predicted"/>
<keyword evidence="2" id="KW-1015">Disulfide bond</keyword>
<dbReference type="GO" id="GO:0006955">
    <property type="term" value="P:immune response"/>
    <property type="evidence" value="ECO:0007669"/>
    <property type="project" value="TreeGrafter"/>
</dbReference>
<dbReference type="CDD" id="cd00096">
    <property type="entry name" value="Ig"/>
    <property type="match status" value="1"/>
</dbReference>
<dbReference type="Gene3D" id="2.60.40.10">
    <property type="entry name" value="Immunoglobulins"/>
    <property type="match status" value="2"/>
</dbReference>
<dbReference type="PROSITE" id="PS50835">
    <property type="entry name" value="IG_LIKE"/>
    <property type="match status" value="2"/>
</dbReference>
<feature type="domain" description="Ig-like" evidence="3">
    <location>
        <begin position="140"/>
        <end position="205"/>
    </location>
</feature>
<keyword evidence="5" id="KW-1185">Reference proteome</keyword>
<evidence type="ECO:0000313" key="4">
    <source>
        <dbReference type="Ensembl" id="ENSSCAP00000014997.1"/>
    </source>
</evidence>
<dbReference type="InterPro" id="IPR013783">
    <property type="entry name" value="Ig-like_fold"/>
</dbReference>
<dbReference type="PANTHER" id="PTHR11481">
    <property type="entry name" value="IMMUNOGLOBULIN FC RECEPTOR"/>
    <property type="match status" value="1"/>
</dbReference>
<protein>
    <recommendedName>
        <fullName evidence="3">Ig-like domain-containing protein</fullName>
    </recommendedName>
</protein>
<dbReference type="Ensembl" id="ENSSCAT00000016801.1">
    <property type="protein sequence ID" value="ENSSCAP00000014997.1"/>
    <property type="gene ID" value="ENSSCAG00000010998.1"/>
</dbReference>
<feature type="domain" description="Ig-like" evidence="3">
    <location>
        <begin position="56"/>
        <end position="137"/>
    </location>
</feature>
<dbReference type="Pfam" id="PF13895">
    <property type="entry name" value="Ig_2"/>
    <property type="match status" value="1"/>
</dbReference>
<dbReference type="InterPro" id="IPR007110">
    <property type="entry name" value="Ig-like_dom"/>
</dbReference>
<dbReference type="GO" id="GO:0004888">
    <property type="term" value="F:transmembrane signaling receptor activity"/>
    <property type="evidence" value="ECO:0007669"/>
    <property type="project" value="TreeGrafter"/>
</dbReference>
<dbReference type="SUPFAM" id="SSF48726">
    <property type="entry name" value="Immunoglobulin"/>
    <property type="match status" value="2"/>
</dbReference>
<evidence type="ECO:0000256" key="1">
    <source>
        <dbReference type="ARBA" id="ARBA00022729"/>
    </source>
</evidence>
<dbReference type="InterPro" id="IPR050488">
    <property type="entry name" value="Ig_Fc_receptor"/>
</dbReference>
<evidence type="ECO:0000256" key="2">
    <source>
        <dbReference type="ARBA" id="ARBA00023157"/>
    </source>
</evidence>
<dbReference type="GO" id="GO:0009897">
    <property type="term" value="C:external side of plasma membrane"/>
    <property type="evidence" value="ECO:0007669"/>
    <property type="project" value="TreeGrafter"/>
</dbReference>
<dbReference type="Pfam" id="PF13927">
    <property type="entry name" value="Ig_3"/>
    <property type="match status" value="1"/>
</dbReference>
<dbReference type="AlphaFoldDB" id="A0A8C9N9H1"/>
<dbReference type="SMART" id="SM00408">
    <property type="entry name" value="IGc2"/>
    <property type="match status" value="2"/>
</dbReference>
<dbReference type="InterPro" id="IPR003598">
    <property type="entry name" value="Ig_sub2"/>
</dbReference>
<reference evidence="4" key="2">
    <citation type="submission" date="2025-09" db="UniProtKB">
        <authorList>
            <consortium name="Ensembl"/>
        </authorList>
    </citation>
    <scope>IDENTIFICATION</scope>
</reference>